<dbReference type="PANTHER" id="PTHR42791:SF1">
    <property type="entry name" value="N-ACETYLTRANSFERASE DOMAIN-CONTAINING PROTEIN"/>
    <property type="match status" value="1"/>
</dbReference>
<comment type="caution">
    <text evidence="2">The sequence shown here is derived from an EMBL/GenBank/DDBJ whole genome shotgun (WGS) entry which is preliminary data.</text>
</comment>
<proteinExistence type="predicted"/>
<dbReference type="EMBL" id="JAVKGT010000018">
    <property type="protein sequence ID" value="MDR5712116.1"/>
    <property type="molecule type" value="Genomic_DNA"/>
</dbReference>
<dbReference type="PANTHER" id="PTHR42791">
    <property type="entry name" value="GNAT FAMILY ACETYLTRANSFERASE"/>
    <property type="match status" value="1"/>
</dbReference>
<feature type="domain" description="N-acetyltransferase" evidence="1">
    <location>
        <begin position="55"/>
        <end position="208"/>
    </location>
</feature>
<evidence type="ECO:0000313" key="2">
    <source>
        <dbReference type="EMBL" id="MDR5712116.1"/>
    </source>
</evidence>
<evidence type="ECO:0000259" key="1">
    <source>
        <dbReference type="PROSITE" id="PS51186"/>
    </source>
</evidence>
<keyword evidence="3" id="KW-1185">Reference proteome</keyword>
<dbReference type="RefSeq" id="WP_310537497.1">
    <property type="nucleotide sequence ID" value="NZ_BAAAOC010000088.1"/>
</dbReference>
<dbReference type="SUPFAM" id="SSF55729">
    <property type="entry name" value="Acyl-CoA N-acyltransferases (Nat)"/>
    <property type="match status" value="1"/>
</dbReference>
<sequence length="210" mass="22096">MGSSPSSDVLITPAAPADADGAAETLVQAFLADPHMTGSLPTGDTAGQLRRLFGSGVRSALRGSGHVYLAVDSEDSSVPPLGVAVWEPPTSKTPPLSALTHLVTQARVYGSRLPDALRNARAFHAHHPKAPHWFLAFIGARPEARGRGVGSALIRQGLAHADAESVGVYLESSSPDNLPYYRKFGFHERGVIPAYGTSPAIGMWRPPSST</sequence>
<organism evidence="2 3">
    <name type="scientific">Nesterenkonia flava</name>
    <dbReference type="NCBI Taxonomy" id="469799"/>
    <lineage>
        <taxon>Bacteria</taxon>
        <taxon>Bacillati</taxon>
        <taxon>Actinomycetota</taxon>
        <taxon>Actinomycetes</taxon>
        <taxon>Micrococcales</taxon>
        <taxon>Micrococcaceae</taxon>
        <taxon>Nesterenkonia</taxon>
    </lineage>
</organism>
<dbReference type="CDD" id="cd04301">
    <property type="entry name" value="NAT_SF"/>
    <property type="match status" value="1"/>
</dbReference>
<dbReference type="Gene3D" id="3.40.630.30">
    <property type="match status" value="1"/>
</dbReference>
<reference evidence="3" key="1">
    <citation type="submission" date="2023-07" db="EMBL/GenBank/DDBJ databases">
        <title>Description of three actinobacteria isolated from air of manufacturing shop in a pharmaceutical factory.</title>
        <authorList>
            <person name="Zhang D.-F."/>
        </authorList>
    </citation>
    <scope>NUCLEOTIDE SEQUENCE [LARGE SCALE GENOMIC DNA]</scope>
    <source>
        <strain evidence="3">CCTCC AB 207010</strain>
    </source>
</reference>
<dbReference type="Pfam" id="PF00583">
    <property type="entry name" value="Acetyltransf_1"/>
    <property type="match status" value="1"/>
</dbReference>
<protein>
    <submittedName>
        <fullName evidence="2">GNAT family N-acetyltransferase</fullName>
    </submittedName>
</protein>
<accession>A0ABU1FTY5</accession>
<name>A0ABU1FTY5_9MICC</name>
<dbReference type="PROSITE" id="PS51186">
    <property type="entry name" value="GNAT"/>
    <property type="match status" value="1"/>
</dbReference>
<dbReference type="InterPro" id="IPR000182">
    <property type="entry name" value="GNAT_dom"/>
</dbReference>
<gene>
    <name evidence="2" type="ORF">RH857_08230</name>
</gene>
<evidence type="ECO:0000313" key="3">
    <source>
        <dbReference type="Proteomes" id="UP001260872"/>
    </source>
</evidence>
<dbReference type="InterPro" id="IPR016181">
    <property type="entry name" value="Acyl_CoA_acyltransferase"/>
</dbReference>
<dbReference type="InterPro" id="IPR052523">
    <property type="entry name" value="Trichothecene_AcTrans"/>
</dbReference>
<dbReference type="Proteomes" id="UP001260872">
    <property type="component" value="Unassembled WGS sequence"/>
</dbReference>